<name>A0A0E9UCS1_ANGAN</name>
<dbReference type="AlphaFoldDB" id="A0A0E9UCS1"/>
<dbReference type="EMBL" id="GBXM01051713">
    <property type="protein sequence ID" value="JAH56864.1"/>
    <property type="molecule type" value="Transcribed_RNA"/>
</dbReference>
<dbReference type="EMBL" id="GBXM01044898">
    <property type="protein sequence ID" value="JAH63679.1"/>
    <property type="molecule type" value="Transcribed_RNA"/>
</dbReference>
<evidence type="ECO:0000313" key="1">
    <source>
        <dbReference type="EMBL" id="JAH63679.1"/>
    </source>
</evidence>
<sequence>MVSGLFTGPISESLILNSPGLPVDASKMVVICFFWTPITS</sequence>
<reference evidence="1" key="1">
    <citation type="submission" date="2014-11" db="EMBL/GenBank/DDBJ databases">
        <authorList>
            <person name="Amaro Gonzalez C."/>
        </authorList>
    </citation>
    <scope>NUCLEOTIDE SEQUENCE</scope>
</reference>
<organism evidence="1">
    <name type="scientific">Anguilla anguilla</name>
    <name type="common">European freshwater eel</name>
    <name type="synonym">Muraena anguilla</name>
    <dbReference type="NCBI Taxonomy" id="7936"/>
    <lineage>
        <taxon>Eukaryota</taxon>
        <taxon>Metazoa</taxon>
        <taxon>Chordata</taxon>
        <taxon>Craniata</taxon>
        <taxon>Vertebrata</taxon>
        <taxon>Euteleostomi</taxon>
        <taxon>Actinopterygii</taxon>
        <taxon>Neopterygii</taxon>
        <taxon>Teleostei</taxon>
        <taxon>Anguilliformes</taxon>
        <taxon>Anguillidae</taxon>
        <taxon>Anguilla</taxon>
    </lineage>
</organism>
<proteinExistence type="predicted"/>
<reference evidence="1" key="2">
    <citation type="journal article" date="2015" name="Fish Shellfish Immunol.">
        <title>Early steps in the European eel (Anguilla anguilla)-Vibrio vulnificus interaction in the gills: Role of the RtxA13 toxin.</title>
        <authorList>
            <person name="Callol A."/>
            <person name="Pajuelo D."/>
            <person name="Ebbesson L."/>
            <person name="Teles M."/>
            <person name="MacKenzie S."/>
            <person name="Amaro C."/>
        </authorList>
    </citation>
    <scope>NUCLEOTIDE SEQUENCE</scope>
</reference>
<accession>A0A0E9UCS1</accession>
<protein>
    <submittedName>
        <fullName evidence="1">Uncharacterized protein</fullName>
    </submittedName>
</protein>